<gene>
    <name evidence="10" type="primary">LOC108627745</name>
</gene>
<dbReference type="SMART" id="SM00494">
    <property type="entry name" value="ChtBD2"/>
    <property type="match status" value="4"/>
</dbReference>
<keyword evidence="2 7" id="KW-0732">Signal</keyword>
<dbReference type="PANTHER" id="PTHR23301">
    <property type="entry name" value="CHITIN BINDING PERITROPHIN-A"/>
    <property type="match status" value="1"/>
</dbReference>
<organism evidence="9 10">
    <name type="scientific">Ceratina calcarata</name>
    <dbReference type="NCBI Taxonomy" id="156304"/>
    <lineage>
        <taxon>Eukaryota</taxon>
        <taxon>Metazoa</taxon>
        <taxon>Ecdysozoa</taxon>
        <taxon>Arthropoda</taxon>
        <taxon>Hexapoda</taxon>
        <taxon>Insecta</taxon>
        <taxon>Pterygota</taxon>
        <taxon>Neoptera</taxon>
        <taxon>Endopterygota</taxon>
        <taxon>Hymenoptera</taxon>
        <taxon>Apocrita</taxon>
        <taxon>Aculeata</taxon>
        <taxon>Apoidea</taxon>
        <taxon>Anthophila</taxon>
        <taxon>Apidae</taxon>
        <taxon>Ceratina</taxon>
        <taxon>Zadontomerus</taxon>
    </lineage>
</organism>
<evidence type="ECO:0000256" key="6">
    <source>
        <dbReference type="SAM" id="MobiDB-lite"/>
    </source>
</evidence>
<feature type="region of interest" description="Disordered" evidence="6">
    <location>
        <begin position="198"/>
        <end position="226"/>
    </location>
</feature>
<dbReference type="AlphaFoldDB" id="A0AAJ7S8W5"/>
<evidence type="ECO:0000256" key="4">
    <source>
        <dbReference type="ARBA" id="ARBA00023157"/>
    </source>
</evidence>
<dbReference type="GO" id="GO:0005576">
    <property type="term" value="C:extracellular region"/>
    <property type="evidence" value="ECO:0007669"/>
    <property type="project" value="InterPro"/>
</dbReference>
<evidence type="ECO:0000256" key="3">
    <source>
        <dbReference type="ARBA" id="ARBA00022737"/>
    </source>
</evidence>
<accession>A0AAJ7S8W5</accession>
<evidence type="ECO:0000256" key="1">
    <source>
        <dbReference type="ARBA" id="ARBA00022669"/>
    </source>
</evidence>
<keyword evidence="9" id="KW-1185">Reference proteome</keyword>
<dbReference type="RefSeq" id="XP_026672754.1">
    <property type="nucleotide sequence ID" value="XM_026816953.1"/>
</dbReference>
<dbReference type="Gene3D" id="2.170.140.10">
    <property type="entry name" value="Chitin binding domain"/>
    <property type="match status" value="4"/>
</dbReference>
<keyword evidence="5" id="KW-0325">Glycoprotein</keyword>
<dbReference type="Pfam" id="PF01607">
    <property type="entry name" value="CBM_14"/>
    <property type="match status" value="3"/>
</dbReference>
<dbReference type="GeneID" id="108627745"/>
<reference evidence="10" key="1">
    <citation type="submission" date="2025-08" db="UniProtKB">
        <authorList>
            <consortium name="RefSeq"/>
        </authorList>
    </citation>
    <scope>IDENTIFICATION</scope>
    <source>
        <tissue evidence="10">Whole body</tissue>
    </source>
</reference>
<evidence type="ECO:0000259" key="8">
    <source>
        <dbReference type="PROSITE" id="PS50940"/>
    </source>
</evidence>
<dbReference type="PROSITE" id="PS50940">
    <property type="entry name" value="CHIT_BIND_II"/>
    <property type="match status" value="1"/>
</dbReference>
<dbReference type="SUPFAM" id="SSF57625">
    <property type="entry name" value="Invertebrate chitin-binding proteins"/>
    <property type="match status" value="4"/>
</dbReference>
<evidence type="ECO:0000256" key="2">
    <source>
        <dbReference type="ARBA" id="ARBA00022729"/>
    </source>
</evidence>
<dbReference type="PANTHER" id="PTHR23301:SF0">
    <property type="entry name" value="CHITIN-BINDING TYPE-2 DOMAIN-CONTAINING PROTEIN-RELATED"/>
    <property type="match status" value="1"/>
</dbReference>
<dbReference type="Proteomes" id="UP000694925">
    <property type="component" value="Unplaced"/>
</dbReference>
<keyword evidence="3" id="KW-0677">Repeat</keyword>
<name>A0AAJ7S8W5_9HYME</name>
<dbReference type="GO" id="GO:0008061">
    <property type="term" value="F:chitin binding"/>
    <property type="evidence" value="ECO:0007669"/>
    <property type="project" value="UniProtKB-KW"/>
</dbReference>
<evidence type="ECO:0000313" key="10">
    <source>
        <dbReference type="RefSeq" id="XP_026672754.1"/>
    </source>
</evidence>
<keyword evidence="1" id="KW-0147">Chitin-binding</keyword>
<dbReference type="InterPro" id="IPR002557">
    <property type="entry name" value="Chitin-bd_dom"/>
</dbReference>
<dbReference type="InterPro" id="IPR051940">
    <property type="entry name" value="Chitin_bind-dev_reg"/>
</dbReference>
<dbReference type="InterPro" id="IPR036508">
    <property type="entry name" value="Chitin-bd_dom_sf"/>
</dbReference>
<evidence type="ECO:0000256" key="5">
    <source>
        <dbReference type="ARBA" id="ARBA00023180"/>
    </source>
</evidence>
<protein>
    <submittedName>
        <fullName evidence="10">Uncharacterized protein LOC108627745</fullName>
    </submittedName>
</protein>
<evidence type="ECO:0000256" key="7">
    <source>
        <dbReference type="SAM" id="SignalP"/>
    </source>
</evidence>
<feature type="signal peptide" evidence="7">
    <location>
        <begin position="1"/>
        <end position="17"/>
    </location>
</feature>
<feature type="chain" id="PRO_5042593520" evidence="7">
    <location>
        <begin position="18"/>
        <end position="432"/>
    </location>
</feature>
<keyword evidence="4" id="KW-1015">Disulfide bond</keyword>
<sequence>MIRICFLIVVAASVATAEDEVKPEYCIDYHPQCPVDETANSTATHLPVYQDCHKFYKCDYGRACVFSCPTYNGGTRQLVFNPKLQVCDYPWNVPGLPNCEGIYLLIVAVNAVTANTEVKPDYCIDYHPQCPVDETANSTATHLPVYENCHKFYKCDFGRACVFSCPMYNGGTRQLVFNPKLQVCDYPWNVPGLPNCSDTPSTNSTTTVTPPTDTPPDTPTTTPTSTTPGGGIYLLIVAVNAVTANAVVKPEYCIDYHPQCPVDETANSTATHLPVYQNCHKFYKCDFGRACLFSCPMYNGGTRQLVFNPKLQVCDYPWNVPGLPNCEGDSNTPTISTPTVTPPTISTPSGTPPTITTTTPGGSIPGACLDKCPESGHARVRHQLFCNYYYECADGKYVLVKCLENFYFNCYVQACDRPQNLPPNYPCSGLGQ</sequence>
<feature type="compositionally biased region" description="Low complexity" evidence="6">
    <location>
        <begin position="198"/>
        <end position="211"/>
    </location>
</feature>
<proteinExistence type="predicted"/>
<feature type="domain" description="Chitin-binding type-2" evidence="8">
    <location>
        <begin position="369"/>
        <end position="429"/>
    </location>
</feature>
<dbReference type="KEGG" id="ccal:108627745"/>
<evidence type="ECO:0000313" key="9">
    <source>
        <dbReference type="Proteomes" id="UP000694925"/>
    </source>
</evidence>